<dbReference type="REBASE" id="796200">
    <property type="entry name" value="M.Ssp049ORFAP"/>
</dbReference>
<reference evidence="2" key="1">
    <citation type="submission" date="2022-10" db="EMBL/GenBank/DDBJ databases">
        <title>The complete genomes of actinobacterial strains from the NBC collection.</title>
        <authorList>
            <person name="Joergensen T.S."/>
            <person name="Alvarez Arevalo M."/>
            <person name="Sterndorff E.B."/>
            <person name="Faurdal D."/>
            <person name="Vuksanovic O."/>
            <person name="Mourched A.-S."/>
            <person name="Charusanti P."/>
            <person name="Shaw S."/>
            <person name="Blin K."/>
            <person name="Weber T."/>
        </authorList>
    </citation>
    <scope>NUCLEOTIDE SEQUENCE</scope>
    <source>
        <strain evidence="2">NBC_00049</strain>
    </source>
</reference>
<feature type="region of interest" description="Disordered" evidence="1">
    <location>
        <begin position="1172"/>
        <end position="1192"/>
    </location>
</feature>
<protein>
    <submittedName>
        <fullName evidence="2">DUF6197 family protein</fullName>
    </submittedName>
</protein>
<dbReference type="InterPro" id="IPR045677">
    <property type="entry name" value="DUF6197"/>
</dbReference>
<evidence type="ECO:0000256" key="1">
    <source>
        <dbReference type="SAM" id="MobiDB-lite"/>
    </source>
</evidence>
<gene>
    <name evidence="2" type="ORF">OG327_04325</name>
</gene>
<name>A0AAU2JM94_9ACTN</name>
<dbReference type="InterPro" id="IPR029063">
    <property type="entry name" value="SAM-dependent_MTases_sf"/>
</dbReference>
<proteinExistence type="predicted"/>
<feature type="compositionally biased region" description="Polar residues" evidence="1">
    <location>
        <begin position="1172"/>
        <end position="1190"/>
    </location>
</feature>
<evidence type="ECO:0000313" key="2">
    <source>
        <dbReference type="EMBL" id="WTU72629.1"/>
    </source>
</evidence>
<dbReference type="EMBL" id="CP108264">
    <property type="protein sequence ID" value="WTU72629.1"/>
    <property type="molecule type" value="Genomic_DNA"/>
</dbReference>
<feature type="region of interest" description="Disordered" evidence="1">
    <location>
        <begin position="724"/>
        <end position="752"/>
    </location>
</feature>
<accession>A0AAU2JM94</accession>
<dbReference type="SUPFAM" id="SSF53335">
    <property type="entry name" value="S-adenosyl-L-methionine-dependent methyltransferases"/>
    <property type="match status" value="1"/>
</dbReference>
<organism evidence="2">
    <name type="scientific">Streptomyces sp. NBC_00049</name>
    <dbReference type="NCBI Taxonomy" id="2903617"/>
    <lineage>
        <taxon>Bacteria</taxon>
        <taxon>Bacillati</taxon>
        <taxon>Actinomycetota</taxon>
        <taxon>Actinomycetes</taxon>
        <taxon>Kitasatosporales</taxon>
        <taxon>Streptomycetaceae</taxon>
        <taxon>Streptomyces</taxon>
    </lineage>
</organism>
<dbReference type="Gene3D" id="3.40.50.150">
    <property type="entry name" value="Vaccinia Virus protein VP39"/>
    <property type="match status" value="1"/>
</dbReference>
<sequence length="2103" mass="229708">MTHARIQELPKKAEETRELAEEYGWDAVATWDGDKLTLALSDRDAWDIELKWANGLFKGRTVAGVSQTVTWVQDTIKANDVSEEIDYDACACEDPEETEALIPRVCIDHAKGPTETNSGDLFHPQRAGWGVEMTRNYELAEWQSDGLILREKPMPYKAAEEIIPRRIFRRHLRNPELPQPAEIGNCPARVDGAFEDTCEQFGVRLYEIEGERAHCAVHAAELAGCRVEELRAPELDAEERVYAEDLQADAAQLKTFRAVEVWSDEQTEAGRHVPEGRGWENWAEKNHADGDDFLVTYRRWLVEKSWEAEQWAAWAFEDITQDPSQDCRTMSVVGIGRMGGMALPEPEAAEFPGVLEAGESAEHVGDDVWRVTYREGFTYVLTPAKHYPGQYGVGRVTEDGEVRGWSAIFNDQSIAPVVRWTRKESAVLAETRAFQKEYAHLHKQYESVPVPFSLELTVEELEPGRVWHVTRFGWGGVLVLQGWGYACLSETGDFPETPNRKGVDGKKWRYAIQCIVGGLEDVATDRMRLVEVDRSGEPCAVNGHDAGQSCESGRVNKAYPRFVVEVTGPDGEIAGTVPVCAQCWTRRAVGDTRTAASMAHRLSEGKGSWVDWQDRARVLTGELISAALDAGEELPDVSAALFEEAAAVGDARAHLAARKEAKALGLRGREVVAAGDAVVSERLAKRAELVVWARECEAAWSAYCREDRDGQGAFVEPVRPYSGPVVAADDTSYSGEDEEQPQEERGDEVAPEPVKATLRKGAPKVGEIKFEGDRGRERAAVLGHRYFVRMLAGAYAVEHVASGERVVDYADAPNRSAMKRGLLADAVARGQAQPEPVVEPVVEEQAEPVVEEQPGRCEECEQAPCGCWVEPDEAESLRVPESLRAVSSAAVERFPELARWLTSPGEGDRPRVLNLFCGPGGSCVALRRGLLADVDLLCVDRSGDCVKTQQAAGCWAIQADVTSLDPSDPVFRHVTGAIITAPCTDFTDVGKRWGRLPENVDLLQEMWDAARHAAGRIPMGGMGDHPDFGKSVQMCLPSGRTWEEIRQEAEEAYTGNDGHLMLEVAVWVNGLLAAGAPLGWVAVEQSGKLPEELRGEMVADFQLAGWSMADCEIRDAADYGSPSHRVRTLLVARREPTEVTMDAPGWRTGLAEGTGLPEGTVFITRGERKTSGGNLITVTDQPGQSPTSRARSWDMDVKGGRMAVEHMAAWVTMPTDHPLYGSRTSVFQQLADVFMPVAGIALLGVALGVEWRPALGRYLADQYPGVHGEAGEDAAVKFPAQRQGSAGELVPVEAEIPDPAELEPVAVFIASARSNPVRRRVLWGMTRADAMRLCSDGRTSSDRYMLCWTAPKHLGVLGDDWEWTRDRGTTDAVIAELGVSVLGRGVLEEAAAGISAQPQELAGEPVQDFGPAAEDRPAVRYSPNSAVVPDEPRAILEWAACHIENVGLHQGPGLFNGPGRTVTLACWPRGAVNVAAGDGRFSSGRTYDHDKINAARIEALRMLAEYVSGEPVCAVEGVQAVKAAYWRPVDEWSKTEGLTAGEAARVMRAAAAGRPAEAVPVKAQPTAGLYAPVLHTEERAGDVAEACRAAGHRYVWLVVEAEGVSRTLRSYLTCACTGEKLGNFGRSGPSMNQGTQRKPLGIRDASIASALGVAKRNDYTTKGPWEVVGETLKRCPVEWDHAKPLTVSVDPAREQRDENPRPAVAEIFKPPAGEQVAPVEADPVAVWEGEGGYVEGVETPTALPVICGAGLVMPKVPRTLAQIEKQVRTEMAYQAAEEAYRSRLSRKERRTAHAMLAKEYGADLTGYGKERHGKADPEAPVVLEGESIRPMNPGWSQPWWLFADTYGYGFEVSHRGGKWSALARLDEWQSEDGKVSLPGKLVRVAKEPCDTAEKLLNLCRAAGERRAVADAGTRMVRRVLDQQDTEPEPLVICGDLVVPQKPEPRGWFESSSPVEPWEDQEDGVDYAAMAAELQAQREADREEQHQEDAEPDRPLLELCVEGIAELDVMFAEIMAEWGERAAVEPEPVHAVAVVAEAERVLTEILEGLDATCADYWAQPVPEVVWVPAGVPRSLRRELVGLAVSGAVVTLVGTQFAEAVMPTG</sequence>
<dbReference type="Pfam" id="PF19698">
    <property type="entry name" value="DUF6197"/>
    <property type="match status" value="1"/>
</dbReference>